<evidence type="ECO:0008006" key="5">
    <source>
        <dbReference type="Google" id="ProtNLM"/>
    </source>
</evidence>
<dbReference type="InterPro" id="IPR027417">
    <property type="entry name" value="P-loop_NTPase"/>
</dbReference>
<comment type="similarity">
    <text evidence="1">Belongs to the WSCD family.</text>
</comment>
<dbReference type="PANTHER" id="PTHR45964">
    <property type="entry name" value="WSCD FAMILY MEMBER CG9164"/>
    <property type="match status" value="1"/>
</dbReference>
<dbReference type="Proteomes" id="UP000007110">
    <property type="component" value="Unassembled WGS sequence"/>
</dbReference>
<reference evidence="3" key="2">
    <citation type="submission" date="2021-01" db="UniProtKB">
        <authorList>
            <consortium name="EnsemblMetazoa"/>
        </authorList>
    </citation>
    <scope>IDENTIFICATION</scope>
</reference>
<keyword evidence="2" id="KW-0812">Transmembrane</keyword>
<dbReference type="KEGG" id="spu:577057"/>
<dbReference type="AlphaFoldDB" id="A0A7M7TGE4"/>
<dbReference type="InterPro" id="IPR051589">
    <property type="entry name" value="Sialate-O-sulfotransferase"/>
</dbReference>
<dbReference type="Gene3D" id="3.40.50.300">
    <property type="entry name" value="P-loop containing nucleotide triphosphate hydrolases"/>
    <property type="match status" value="1"/>
</dbReference>
<organism evidence="3 4">
    <name type="scientific">Strongylocentrotus purpuratus</name>
    <name type="common">Purple sea urchin</name>
    <dbReference type="NCBI Taxonomy" id="7668"/>
    <lineage>
        <taxon>Eukaryota</taxon>
        <taxon>Metazoa</taxon>
        <taxon>Echinodermata</taxon>
        <taxon>Eleutherozoa</taxon>
        <taxon>Echinozoa</taxon>
        <taxon>Echinoidea</taxon>
        <taxon>Euechinoidea</taxon>
        <taxon>Echinacea</taxon>
        <taxon>Camarodonta</taxon>
        <taxon>Echinidea</taxon>
        <taxon>Strongylocentrotidae</taxon>
        <taxon>Strongylocentrotus</taxon>
    </lineage>
</organism>
<evidence type="ECO:0000313" key="3">
    <source>
        <dbReference type="EnsemblMetazoa" id="XP_782404"/>
    </source>
</evidence>
<dbReference type="OMA" id="ERVGNTH"/>
<reference evidence="4" key="1">
    <citation type="submission" date="2015-02" db="EMBL/GenBank/DDBJ databases">
        <title>Genome sequencing for Strongylocentrotus purpuratus.</title>
        <authorList>
            <person name="Murali S."/>
            <person name="Liu Y."/>
            <person name="Vee V."/>
            <person name="English A."/>
            <person name="Wang M."/>
            <person name="Skinner E."/>
            <person name="Han Y."/>
            <person name="Muzny D.M."/>
            <person name="Worley K.C."/>
            <person name="Gibbs R.A."/>
        </authorList>
    </citation>
    <scope>NUCLEOTIDE SEQUENCE</scope>
</reference>
<dbReference type="PANTHER" id="PTHR45964:SF9">
    <property type="entry name" value="SULFOTRANSFERASE"/>
    <property type="match status" value="1"/>
</dbReference>
<dbReference type="RefSeq" id="XP_782404.3">
    <property type="nucleotide sequence ID" value="XM_777311.5"/>
</dbReference>
<protein>
    <recommendedName>
        <fullName evidence="5">Sulfotransferase</fullName>
    </recommendedName>
</protein>
<proteinExistence type="inferred from homology"/>
<dbReference type="InParanoid" id="A0A7M7TGE4"/>
<keyword evidence="2" id="KW-1133">Transmembrane helix</keyword>
<dbReference type="OrthoDB" id="5985073at2759"/>
<keyword evidence="4" id="KW-1185">Reference proteome</keyword>
<dbReference type="GeneID" id="577057"/>
<sequence length="326" mass="37352">MTGFPNRIEINKKSVALLIFIALWCIVMLVKLEQLVHVPARMERVGNTHQPAMNTRTTPRQVLEQKPSCNDTYSTNLMPAGTFPLVALASFPGSGDRWVRRMIERATGYATSSVYHIQTYEKDFIGEMRNVAAGETIVSGMHDYWRGYTNKIDGQISINKAILIMRNPYQAIIDEFVRLGFGPNGIVDENRFRSEAWSVYVSETFKFSRWLKLSRTLFELCNHQGANSPCKSILIVYYDNLETNLEDELRRIMKFLDVDVNEHRLSCSVASADASPHRPHPPNLSFDPFTKEHHERLDEDLKTFHQWLVQEGLPQSPPGFSLNTIM</sequence>
<evidence type="ECO:0000256" key="1">
    <source>
        <dbReference type="ARBA" id="ARBA00010236"/>
    </source>
</evidence>
<accession>A0A7M7TGE4</accession>
<feature type="transmembrane region" description="Helical" evidence="2">
    <location>
        <begin position="15"/>
        <end position="32"/>
    </location>
</feature>
<dbReference type="EnsemblMetazoa" id="XM_777311">
    <property type="protein sequence ID" value="XP_782404"/>
    <property type="gene ID" value="LOC577057"/>
</dbReference>
<keyword evidence="2" id="KW-0472">Membrane</keyword>
<dbReference type="SUPFAM" id="SSF52540">
    <property type="entry name" value="P-loop containing nucleoside triphosphate hydrolases"/>
    <property type="match status" value="1"/>
</dbReference>
<evidence type="ECO:0000256" key="2">
    <source>
        <dbReference type="SAM" id="Phobius"/>
    </source>
</evidence>
<name>A0A7M7TGE4_STRPU</name>
<evidence type="ECO:0000313" key="4">
    <source>
        <dbReference type="Proteomes" id="UP000007110"/>
    </source>
</evidence>